<feature type="non-terminal residue" evidence="3">
    <location>
        <position position="1"/>
    </location>
</feature>
<dbReference type="Proteomes" id="UP000258309">
    <property type="component" value="Unassembled WGS sequence"/>
</dbReference>
<feature type="non-terminal residue" evidence="3">
    <location>
        <position position="416"/>
    </location>
</feature>
<evidence type="ECO:0000313" key="3">
    <source>
        <dbReference type="EMBL" id="RFU28761.1"/>
    </source>
</evidence>
<evidence type="ECO:0000313" key="4">
    <source>
        <dbReference type="Proteomes" id="UP000258309"/>
    </source>
</evidence>
<protein>
    <submittedName>
        <fullName evidence="3">Uncharacterized protein</fullName>
    </submittedName>
</protein>
<sequence>MGNPKGAIEPYQPGVYRDDPDRDDAASTSSAMLMGDIDYPEEQLPAYSDDPNPVNSQALPASHQDPNVIRLPPTLPVSSESSDQLEVRSLCPAFSSSDGALEDMLREQALYPPRYYVELFGTHTETRRQSGKEKKERVTDFHIKIDITNTLSKNPGQQGGFNYTHSLEGFEKGYRGGILKSLTPTLTPEELEESGTNQIGAWCHKFINDNSSTKCFTLTRKIVNHDTATLERLLRSLIASTNYRGHLSVTFPKTHARLTVYSPSKLNTWRLNNYIRWFFYLTFLWIFAWPVLFFTTKRYEVISAVFPYANAAPQDAAEGRAIERVPLVMSEHAWFQRWEKAIRKGVLSRFVYKNDVLMDEEYRRIAEQEPDRRDASGQVNVPRTGNAFADGALNLLAGGLQLAQDVTGTRGWGYDS</sequence>
<feature type="compositionally biased region" description="Basic and acidic residues" evidence="1">
    <location>
        <begin position="16"/>
        <end position="25"/>
    </location>
</feature>
<dbReference type="PANTHER" id="PTHR37848">
    <property type="entry name" value="EXPRESSED PROTEIN"/>
    <property type="match status" value="1"/>
</dbReference>
<reference evidence="3 4" key="1">
    <citation type="submission" date="2018-05" db="EMBL/GenBank/DDBJ databases">
        <title>Draft genome sequence of Scytalidium lignicola DSM 105466, a ubiquitous saprotrophic fungus.</title>
        <authorList>
            <person name="Buettner E."/>
            <person name="Gebauer A.M."/>
            <person name="Hofrichter M."/>
            <person name="Liers C."/>
            <person name="Kellner H."/>
        </authorList>
    </citation>
    <scope>NUCLEOTIDE SEQUENCE [LARGE SCALE GENOMIC DNA]</scope>
    <source>
        <strain evidence="3 4">DSM 105466</strain>
    </source>
</reference>
<dbReference type="AlphaFoldDB" id="A0A3E2H656"/>
<evidence type="ECO:0000256" key="2">
    <source>
        <dbReference type="SAM" id="Phobius"/>
    </source>
</evidence>
<dbReference type="PANTHER" id="PTHR37848:SF1">
    <property type="entry name" value="SUN DOMAIN-CONTAINING PROTEIN"/>
    <property type="match status" value="1"/>
</dbReference>
<dbReference type="OMA" id="LWIFSWP"/>
<proteinExistence type="predicted"/>
<keyword evidence="4" id="KW-1185">Reference proteome</keyword>
<keyword evidence="2" id="KW-0812">Transmembrane</keyword>
<organism evidence="3 4">
    <name type="scientific">Scytalidium lignicola</name>
    <name type="common">Hyphomycete</name>
    <dbReference type="NCBI Taxonomy" id="5539"/>
    <lineage>
        <taxon>Eukaryota</taxon>
        <taxon>Fungi</taxon>
        <taxon>Dikarya</taxon>
        <taxon>Ascomycota</taxon>
        <taxon>Pezizomycotina</taxon>
        <taxon>Leotiomycetes</taxon>
        <taxon>Leotiomycetes incertae sedis</taxon>
        <taxon>Scytalidium</taxon>
    </lineage>
</organism>
<feature type="transmembrane region" description="Helical" evidence="2">
    <location>
        <begin position="274"/>
        <end position="294"/>
    </location>
</feature>
<dbReference type="EMBL" id="NCSJ02000152">
    <property type="protein sequence ID" value="RFU28761.1"/>
    <property type="molecule type" value="Genomic_DNA"/>
</dbReference>
<evidence type="ECO:0000256" key="1">
    <source>
        <dbReference type="SAM" id="MobiDB-lite"/>
    </source>
</evidence>
<dbReference type="OrthoDB" id="203796at2759"/>
<keyword evidence="2" id="KW-1133">Transmembrane helix</keyword>
<gene>
    <name evidence="3" type="ORF">B7463_g7588</name>
</gene>
<name>A0A3E2H656_SCYLI</name>
<comment type="caution">
    <text evidence="3">The sequence shown here is derived from an EMBL/GenBank/DDBJ whole genome shotgun (WGS) entry which is preliminary data.</text>
</comment>
<keyword evidence="2" id="KW-0472">Membrane</keyword>
<accession>A0A3E2H656</accession>
<feature type="region of interest" description="Disordered" evidence="1">
    <location>
        <begin position="1"/>
        <end position="68"/>
    </location>
</feature>